<evidence type="ECO:0000256" key="5">
    <source>
        <dbReference type="ARBA" id="ARBA00023139"/>
    </source>
</evidence>
<dbReference type="PANTHER" id="PTHR30329">
    <property type="entry name" value="STATOR ELEMENT OF FLAGELLAR MOTOR COMPLEX"/>
    <property type="match status" value="1"/>
</dbReference>
<evidence type="ECO:0000256" key="11">
    <source>
        <dbReference type="SAM" id="Coils"/>
    </source>
</evidence>
<dbReference type="InterPro" id="IPR006664">
    <property type="entry name" value="OMP_bac"/>
</dbReference>
<comment type="similarity">
    <text evidence="9">Belongs to the Pal lipoprotein family.</text>
</comment>
<organism evidence="13 14">
    <name type="scientific">Candidatus Desulfaltia bathyphila</name>
    <dbReference type="NCBI Taxonomy" id="2841697"/>
    <lineage>
        <taxon>Bacteria</taxon>
        <taxon>Pseudomonadati</taxon>
        <taxon>Thermodesulfobacteriota</taxon>
        <taxon>Desulfobacteria</taxon>
        <taxon>Desulfobacterales</taxon>
        <taxon>Desulfobacterales incertae sedis</taxon>
        <taxon>Candidatus Desulfaltia</taxon>
    </lineage>
</organism>
<dbReference type="PROSITE" id="PS51123">
    <property type="entry name" value="OMPA_2"/>
    <property type="match status" value="1"/>
</dbReference>
<keyword evidence="6" id="KW-0998">Cell outer membrane</keyword>
<sequence length="195" mass="22113">MRKKIWISLVLLLVIPGLLCIASCAKKAVKVEPAEVVSAEDEAARKAAAEAAERAEQEKLAKQRAIEVQRLKEEQAAREKMAARNMFINENIYFDFDKYNLLPLARKILKRKADWLWNNPDVSVIIEGHCDERGTNEYNLALGDRRAESAKAYLVDLGIARARLTTVSYGEERPVDPGHNEVAWAKNRRAHFTIE</sequence>
<keyword evidence="3" id="KW-0732">Signal</keyword>
<evidence type="ECO:0000256" key="8">
    <source>
        <dbReference type="ARBA" id="ARBA00023306"/>
    </source>
</evidence>
<gene>
    <name evidence="9 13" type="primary">pal</name>
    <name evidence="13" type="ORF">H8E80_04250</name>
</gene>
<dbReference type="GO" id="GO:0051301">
    <property type="term" value="P:cell division"/>
    <property type="evidence" value="ECO:0007669"/>
    <property type="project" value="UniProtKB-KW"/>
</dbReference>
<keyword evidence="5" id="KW-0564">Palmitate</keyword>
<dbReference type="InterPro" id="IPR006665">
    <property type="entry name" value="OmpA-like"/>
</dbReference>
<evidence type="ECO:0000256" key="10">
    <source>
        <dbReference type="PROSITE-ProRule" id="PRU00473"/>
    </source>
</evidence>
<keyword evidence="2" id="KW-0132">Cell division</keyword>
<evidence type="ECO:0000256" key="2">
    <source>
        <dbReference type="ARBA" id="ARBA00022618"/>
    </source>
</evidence>
<dbReference type="InterPro" id="IPR050330">
    <property type="entry name" value="Bact_OuterMem_StrucFunc"/>
</dbReference>
<dbReference type="CDD" id="cd07185">
    <property type="entry name" value="OmpA_C-like"/>
    <property type="match status" value="1"/>
</dbReference>
<evidence type="ECO:0000256" key="1">
    <source>
        <dbReference type="ARBA" id="ARBA00004442"/>
    </source>
</evidence>
<reference evidence="13 14" key="1">
    <citation type="submission" date="2020-08" db="EMBL/GenBank/DDBJ databases">
        <title>Bridging the membrane lipid divide: bacteria of the FCB group superphylum have the potential to synthesize archaeal ether lipids.</title>
        <authorList>
            <person name="Villanueva L."/>
            <person name="Von Meijenfeldt F.A.B."/>
            <person name="Westbye A.B."/>
            <person name="Yadav S."/>
            <person name="Hopmans E.C."/>
            <person name="Dutilh B.E."/>
            <person name="Sinninghe Damste J.S."/>
        </authorList>
    </citation>
    <scope>NUCLEOTIDE SEQUENCE [LARGE SCALE GENOMIC DNA]</scope>
    <source>
        <strain evidence="13">NIOZ-UU82</strain>
    </source>
</reference>
<name>A0A8J6TBN9_9BACT</name>
<accession>A0A8J6TBN9</accession>
<evidence type="ECO:0000313" key="13">
    <source>
        <dbReference type="EMBL" id="MBC8199243.1"/>
    </source>
</evidence>
<comment type="caution">
    <text evidence="13">The sequence shown here is derived from an EMBL/GenBank/DDBJ whole genome shotgun (WGS) entry which is preliminary data.</text>
</comment>
<evidence type="ECO:0000259" key="12">
    <source>
        <dbReference type="PROSITE" id="PS51123"/>
    </source>
</evidence>
<dbReference type="GO" id="GO:0009279">
    <property type="term" value="C:cell outer membrane"/>
    <property type="evidence" value="ECO:0007669"/>
    <property type="project" value="UniProtKB-SubCell"/>
</dbReference>
<feature type="coiled-coil region" evidence="11">
    <location>
        <begin position="38"/>
        <end position="74"/>
    </location>
</feature>
<evidence type="ECO:0000313" key="14">
    <source>
        <dbReference type="Proteomes" id="UP000603545"/>
    </source>
</evidence>
<dbReference type="InterPro" id="IPR036737">
    <property type="entry name" value="OmpA-like_sf"/>
</dbReference>
<dbReference type="AlphaFoldDB" id="A0A8J6TBN9"/>
<keyword evidence="7 13" id="KW-0449">Lipoprotein</keyword>
<dbReference type="HAMAP" id="MF_02204">
    <property type="entry name" value="Pal"/>
    <property type="match status" value="1"/>
</dbReference>
<evidence type="ECO:0000256" key="3">
    <source>
        <dbReference type="ARBA" id="ARBA00022729"/>
    </source>
</evidence>
<dbReference type="EMBL" id="JACNLL010000042">
    <property type="protein sequence ID" value="MBC8199243.1"/>
    <property type="molecule type" value="Genomic_DNA"/>
</dbReference>
<evidence type="ECO:0000256" key="9">
    <source>
        <dbReference type="HAMAP-Rule" id="MF_02204"/>
    </source>
</evidence>
<dbReference type="InterPro" id="IPR014169">
    <property type="entry name" value="Pal_lipo_C"/>
</dbReference>
<protein>
    <recommendedName>
        <fullName evidence="9">Peptidoglycan-associated protein</fullName>
    </recommendedName>
</protein>
<dbReference type="PANTHER" id="PTHR30329:SF21">
    <property type="entry name" value="LIPOPROTEIN YIAD-RELATED"/>
    <property type="match status" value="1"/>
</dbReference>
<dbReference type="Proteomes" id="UP000603545">
    <property type="component" value="Unassembled WGS sequence"/>
</dbReference>
<feature type="domain" description="OmpA-like" evidence="12">
    <location>
        <begin position="81"/>
        <end position="195"/>
    </location>
</feature>
<dbReference type="SUPFAM" id="SSF103088">
    <property type="entry name" value="OmpA-like"/>
    <property type="match status" value="1"/>
</dbReference>
<dbReference type="PRINTS" id="PR01021">
    <property type="entry name" value="OMPADOMAIN"/>
</dbReference>
<dbReference type="Pfam" id="PF00691">
    <property type="entry name" value="OmpA"/>
    <property type="match status" value="1"/>
</dbReference>
<evidence type="ECO:0000256" key="7">
    <source>
        <dbReference type="ARBA" id="ARBA00023288"/>
    </source>
</evidence>
<dbReference type="Gene3D" id="3.30.1330.60">
    <property type="entry name" value="OmpA-like domain"/>
    <property type="match status" value="1"/>
</dbReference>
<dbReference type="InterPro" id="IPR039001">
    <property type="entry name" value="Pal"/>
</dbReference>
<keyword evidence="11" id="KW-0175">Coiled coil</keyword>
<evidence type="ECO:0000256" key="6">
    <source>
        <dbReference type="ARBA" id="ARBA00023237"/>
    </source>
</evidence>
<comment type="subcellular location">
    <subcellularLocation>
        <location evidence="1">Cell outer membrane</location>
    </subcellularLocation>
</comment>
<proteinExistence type="inferred from homology"/>
<keyword evidence="8" id="KW-0131">Cell cycle</keyword>
<keyword evidence="4 10" id="KW-0472">Membrane</keyword>
<evidence type="ECO:0000256" key="4">
    <source>
        <dbReference type="ARBA" id="ARBA00023136"/>
    </source>
</evidence>
<dbReference type="NCBIfam" id="TIGR02802">
    <property type="entry name" value="Pal_lipo"/>
    <property type="match status" value="1"/>
</dbReference>